<dbReference type="Proteomes" id="UP000595917">
    <property type="component" value="Chromosome"/>
</dbReference>
<dbReference type="GO" id="GO:0005975">
    <property type="term" value="P:carbohydrate metabolic process"/>
    <property type="evidence" value="ECO:0007669"/>
    <property type="project" value="InterPro"/>
</dbReference>
<dbReference type="InterPro" id="IPR000757">
    <property type="entry name" value="Beta-glucanase-like"/>
</dbReference>
<dbReference type="AlphaFoldDB" id="A0A7T8BB35"/>
<dbReference type="SUPFAM" id="SSF49899">
    <property type="entry name" value="Concanavalin A-like lectins/glucanases"/>
    <property type="match status" value="2"/>
</dbReference>
<evidence type="ECO:0000256" key="1">
    <source>
        <dbReference type="ARBA" id="ARBA00006865"/>
    </source>
</evidence>
<proteinExistence type="inferred from homology"/>
<dbReference type="GO" id="GO:0004553">
    <property type="term" value="F:hydrolase activity, hydrolyzing O-glycosyl compounds"/>
    <property type="evidence" value="ECO:0007669"/>
    <property type="project" value="InterPro"/>
</dbReference>
<evidence type="ECO:0000313" key="4">
    <source>
        <dbReference type="Proteomes" id="UP000595917"/>
    </source>
</evidence>
<name>A0A7T8BB35_9SPIR</name>
<gene>
    <name evidence="3" type="ORF">JFL75_03520</name>
</gene>
<dbReference type="InterPro" id="IPR013320">
    <property type="entry name" value="ConA-like_dom_sf"/>
</dbReference>
<dbReference type="EMBL" id="CP067089">
    <property type="protein sequence ID" value="QQO09996.1"/>
    <property type="molecule type" value="Genomic_DNA"/>
</dbReference>
<dbReference type="RefSeq" id="WP_215627300.1">
    <property type="nucleotide sequence ID" value="NZ_CP067089.2"/>
</dbReference>
<dbReference type="InterPro" id="IPR050546">
    <property type="entry name" value="Glycosyl_Hydrlase_16"/>
</dbReference>
<reference evidence="3" key="1">
    <citation type="submission" date="2021-01" db="EMBL/GenBank/DDBJ databases">
        <title>Description of Breznakiella homolactica.</title>
        <authorList>
            <person name="Song Y."/>
            <person name="Brune A."/>
        </authorList>
    </citation>
    <scope>NUCLEOTIDE SEQUENCE</scope>
    <source>
        <strain evidence="3">RmG30</strain>
    </source>
</reference>
<dbReference type="CDD" id="cd08023">
    <property type="entry name" value="GH16_laminarinase_like"/>
    <property type="match status" value="1"/>
</dbReference>
<dbReference type="Pfam" id="PF00722">
    <property type="entry name" value="Glyco_hydro_16"/>
    <property type="match status" value="1"/>
</dbReference>
<organism evidence="3 4">
    <name type="scientific">Breznakiella homolactica</name>
    <dbReference type="NCBI Taxonomy" id="2798577"/>
    <lineage>
        <taxon>Bacteria</taxon>
        <taxon>Pseudomonadati</taxon>
        <taxon>Spirochaetota</taxon>
        <taxon>Spirochaetia</taxon>
        <taxon>Spirochaetales</taxon>
        <taxon>Breznakiellaceae</taxon>
        <taxon>Breznakiella</taxon>
    </lineage>
</organism>
<accession>A0A7T8BB35</accession>
<keyword evidence="4" id="KW-1185">Reference proteome</keyword>
<comment type="similarity">
    <text evidence="1">Belongs to the glycosyl hydrolase 16 family.</text>
</comment>
<evidence type="ECO:0000259" key="2">
    <source>
        <dbReference type="PROSITE" id="PS51762"/>
    </source>
</evidence>
<dbReference type="PANTHER" id="PTHR10963">
    <property type="entry name" value="GLYCOSYL HYDROLASE-RELATED"/>
    <property type="match status" value="1"/>
</dbReference>
<evidence type="ECO:0000313" key="3">
    <source>
        <dbReference type="EMBL" id="QQO09996.1"/>
    </source>
</evidence>
<protein>
    <submittedName>
        <fullName evidence="3">Family 16 glycosylhydrolase</fullName>
    </submittedName>
</protein>
<feature type="domain" description="GH16" evidence="2">
    <location>
        <begin position="1"/>
        <end position="225"/>
    </location>
</feature>
<dbReference type="PROSITE" id="PS51762">
    <property type="entry name" value="GH16_2"/>
    <property type="match status" value="1"/>
</dbReference>
<dbReference type="Gene3D" id="2.60.120.200">
    <property type="match status" value="2"/>
</dbReference>
<dbReference type="KEGG" id="bhc:JFL75_03520"/>
<dbReference type="PANTHER" id="PTHR10963:SF55">
    <property type="entry name" value="GLYCOSIDE HYDROLASE FAMILY 16 PROTEIN"/>
    <property type="match status" value="1"/>
</dbReference>
<sequence>MMKKILFGMVLLLAGNICIHSQDPGRRKDGTITSGRVNTSGKFSFQYGRIEAGIKFPKTADGLWPAFWMLGDDFSSAGWPQCGEIDIVEMGNKTGIDTGTQERYFNGAAHWGALQDGGHPNYARASVNGYSLQDGEFHVFAMVWNEKFIAMYLDGNSDPYFIMDIEAESVRDYFHKPYFIILNLAAGGDFPRIYDSGGVTALNAENNFTAAMYVDFVRVYGKDGILIWEDEFDAGVLDAGKWNTEENSGGGGNHELQEYRGRNISVETDRETGKSCLVITAKMD</sequence>